<dbReference type="GO" id="GO:0008360">
    <property type="term" value="P:regulation of cell shape"/>
    <property type="evidence" value="ECO:0007669"/>
    <property type="project" value="UniProtKB-KW"/>
</dbReference>
<dbReference type="EMBL" id="BLRZ01000013">
    <property type="protein sequence ID" value="GFP29533.1"/>
    <property type="molecule type" value="Genomic_DNA"/>
</dbReference>
<keyword evidence="21" id="KW-1185">Reference proteome</keyword>
<evidence type="ECO:0000256" key="14">
    <source>
        <dbReference type="ARBA" id="ARBA00023316"/>
    </source>
</evidence>
<gene>
    <name evidence="20" type="ORF">HKBW3S34_00453</name>
</gene>
<comment type="catalytic activity">
    <reaction evidence="16">
        <text>[GlcNAc-(1-&gt;4)-Mur2Ac(oyl-L-Ala-gamma-D-Glu-L-Lys-D-Ala-D-Ala)](n)-di-trans,octa-cis-undecaprenyl diphosphate + beta-D-GlcNAc-(1-&gt;4)-Mur2Ac(oyl-L-Ala-gamma-D-Glu-L-Lys-D-Ala-D-Ala)-di-trans,octa-cis-undecaprenyl diphosphate = [GlcNAc-(1-&gt;4)-Mur2Ac(oyl-L-Ala-gamma-D-Glu-L-Lys-D-Ala-D-Ala)](n+1)-di-trans,octa-cis-undecaprenyl diphosphate + di-trans,octa-cis-undecaprenyl diphosphate + H(+)</text>
        <dbReference type="Rhea" id="RHEA:23708"/>
        <dbReference type="Rhea" id="RHEA-COMP:9602"/>
        <dbReference type="Rhea" id="RHEA-COMP:9603"/>
        <dbReference type="ChEBI" id="CHEBI:15378"/>
        <dbReference type="ChEBI" id="CHEBI:58405"/>
        <dbReference type="ChEBI" id="CHEBI:60033"/>
        <dbReference type="ChEBI" id="CHEBI:78435"/>
        <dbReference type="EC" id="2.4.99.28"/>
    </reaction>
</comment>
<evidence type="ECO:0000259" key="18">
    <source>
        <dbReference type="Pfam" id="PF00912"/>
    </source>
</evidence>
<evidence type="ECO:0000259" key="17">
    <source>
        <dbReference type="Pfam" id="PF00905"/>
    </source>
</evidence>
<evidence type="ECO:0000256" key="10">
    <source>
        <dbReference type="ARBA" id="ARBA00022960"/>
    </source>
</evidence>
<keyword evidence="8" id="KW-0808">Transferase</keyword>
<dbReference type="GO" id="GO:0006508">
    <property type="term" value="P:proteolysis"/>
    <property type="evidence" value="ECO:0007669"/>
    <property type="project" value="UniProtKB-KW"/>
</dbReference>
<dbReference type="AlphaFoldDB" id="A0A6V8PB20"/>
<dbReference type="InterPro" id="IPR001264">
    <property type="entry name" value="Glyco_trans_51"/>
</dbReference>
<dbReference type="InterPro" id="IPR012338">
    <property type="entry name" value="Beta-lactam/transpept-like"/>
</dbReference>
<comment type="similarity">
    <text evidence="2">In the C-terminal section; belongs to the transpeptidase family.</text>
</comment>
<keyword evidence="10" id="KW-0133">Cell shape</keyword>
<accession>A0A6V8PB20</accession>
<name>A0A6V8PB20_9ACTN</name>
<protein>
    <submittedName>
        <fullName evidence="20">Penicillin-binding protein 1A</fullName>
    </submittedName>
</protein>
<feature type="non-terminal residue" evidence="20">
    <location>
        <position position="800"/>
    </location>
</feature>
<dbReference type="GO" id="GO:0008955">
    <property type="term" value="F:peptidoglycan glycosyltransferase activity"/>
    <property type="evidence" value="ECO:0007669"/>
    <property type="project" value="UniProtKB-EC"/>
</dbReference>
<dbReference type="Pfam" id="PF00912">
    <property type="entry name" value="Transgly"/>
    <property type="match status" value="1"/>
</dbReference>
<dbReference type="SUPFAM" id="SSF53955">
    <property type="entry name" value="Lysozyme-like"/>
    <property type="match status" value="1"/>
</dbReference>
<keyword evidence="9" id="KW-0378">Hydrolase</keyword>
<dbReference type="InterPro" id="IPR036950">
    <property type="entry name" value="PBP_transglycosylase"/>
</dbReference>
<dbReference type="RefSeq" id="WP_176237875.1">
    <property type="nucleotide sequence ID" value="NZ_BLRZ01000013.1"/>
</dbReference>
<dbReference type="GO" id="GO:0009252">
    <property type="term" value="P:peptidoglycan biosynthetic process"/>
    <property type="evidence" value="ECO:0007669"/>
    <property type="project" value="UniProtKB-KW"/>
</dbReference>
<organism evidence="20 21">
    <name type="scientific">Candidatus Hakubella thermalkaliphila</name>
    <dbReference type="NCBI Taxonomy" id="2754717"/>
    <lineage>
        <taxon>Bacteria</taxon>
        <taxon>Bacillati</taxon>
        <taxon>Actinomycetota</taxon>
        <taxon>Actinomycetota incertae sedis</taxon>
        <taxon>Candidatus Hakubellales</taxon>
        <taxon>Candidatus Hakubellaceae</taxon>
        <taxon>Candidatus Hakubella</taxon>
    </lineage>
</organism>
<dbReference type="Pfam" id="PF00905">
    <property type="entry name" value="Transpeptidase"/>
    <property type="match status" value="1"/>
</dbReference>
<evidence type="ECO:0000256" key="1">
    <source>
        <dbReference type="ARBA" id="ARBA00004236"/>
    </source>
</evidence>
<dbReference type="GO" id="GO:0009002">
    <property type="term" value="F:serine-type D-Ala-D-Ala carboxypeptidase activity"/>
    <property type="evidence" value="ECO:0007669"/>
    <property type="project" value="UniProtKB-EC"/>
</dbReference>
<evidence type="ECO:0000313" key="20">
    <source>
        <dbReference type="EMBL" id="GFP29533.1"/>
    </source>
</evidence>
<evidence type="ECO:0000256" key="5">
    <source>
        <dbReference type="ARBA" id="ARBA00022645"/>
    </source>
</evidence>
<dbReference type="GO" id="GO:0005886">
    <property type="term" value="C:plasma membrane"/>
    <property type="evidence" value="ECO:0007669"/>
    <property type="project" value="UniProtKB-SubCell"/>
</dbReference>
<dbReference type="SUPFAM" id="SSF56601">
    <property type="entry name" value="beta-lactamase/transpeptidase-like"/>
    <property type="match status" value="1"/>
</dbReference>
<comment type="caution">
    <text evidence="20">The sequence shown here is derived from an EMBL/GenBank/DDBJ whole genome shotgun (WGS) entry which is preliminary data.</text>
</comment>
<keyword evidence="5" id="KW-0121">Carboxypeptidase</keyword>
<keyword evidence="13" id="KW-0511">Multifunctional enzyme</keyword>
<evidence type="ECO:0000259" key="19">
    <source>
        <dbReference type="Pfam" id="PF06832"/>
    </source>
</evidence>
<dbReference type="Gene3D" id="1.10.3810.10">
    <property type="entry name" value="Biosynthetic peptidoglycan transglycosylase-like"/>
    <property type="match status" value="1"/>
</dbReference>
<evidence type="ECO:0000313" key="21">
    <source>
        <dbReference type="Proteomes" id="UP000588083"/>
    </source>
</evidence>
<keyword evidence="6" id="KW-0645">Protease</keyword>
<dbReference type="GO" id="GO:0008658">
    <property type="term" value="F:penicillin binding"/>
    <property type="evidence" value="ECO:0007669"/>
    <property type="project" value="InterPro"/>
</dbReference>
<dbReference type="Proteomes" id="UP000588083">
    <property type="component" value="Unassembled WGS sequence"/>
</dbReference>
<dbReference type="NCBIfam" id="TIGR02074">
    <property type="entry name" value="PBP_1a_fam"/>
    <property type="match status" value="1"/>
</dbReference>
<dbReference type="PANTHER" id="PTHR32282">
    <property type="entry name" value="BINDING PROTEIN TRANSPEPTIDASE, PUTATIVE-RELATED"/>
    <property type="match status" value="1"/>
</dbReference>
<dbReference type="InterPro" id="IPR001460">
    <property type="entry name" value="PCN-bd_Tpept"/>
</dbReference>
<evidence type="ECO:0000256" key="7">
    <source>
        <dbReference type="ARBA" id="ARBA00022676"/>
    </source>
</evidence>
<evidence type="ECO:0000256" key="2">
    <source>
        <dbReference type="ARBA" id="ARBA00007090"/>
    </source>
</evidence>
<evidence type="ECO:0000256" key="12">
    <source>
        <dbReference type="ARBA" id="ARBA00023136"/>
    </source>
</evidence>
<dbReference type="GO" id="GO:0071555">
    <property type="term" value="P:cell wall organization"/>
    <property type="evidence" value="ECO:0007669"/>
    <property type="project" value="UniProtKB-KW"/>
</dbReference>
<dbReference type="InterPro" id="IPR023346">
    <property type="entry name" value="Lysozyme-like_dom_sf"/>
</dbReference>
<keyword evidence="12" id="KW-0472">Membrane</keyword>
<evidence type="ECO:0000256" key="9">
    <source>
        <dbReference type="ARBA" id="ARBA00022801"/>
    </source>
</evidence>
<keyword evidence="7" id="KW-0328">Glycosyltransferase</keyword>
<keyword evidence="4" id="KW-1003">Cell membrane</keyword>
<evidence type="ECO:0000256" key="4">
    <source>
        <dbReference type="ARBA" id="ARBA00022475"/>
    </source>
</evidence>
<evidence type="ECO:0000256" key="11">
    <source>
        <dbReference type="ARBA" id="ARBA00022984"/>
    </source>
</evidence>
<sequence>MTRIRLARRTRRAWLASHISRRSKLLLAILGASLVVIIGGLFYLGGMVSSGLVSLEREASSEIESTKIFDRKGKLLYEILNPRSGKHTPVSLQEIPIWAKEATLAAEDVSFYDNPGIDPVGIIRAALLNRLHGRVLFGGSTITQQLVRNKFLSFQEASSPSLTRKIKEAILALEMSRRYTKDQILEMYLNEMYYGNFSYGVEAAALSYFGKHVKDLDLAECALLAGILQSPSRNNPFENFPAVKRRQESILDLMVKAGFITEAQAASAKAEKLTLREARYDIRAPHFVQFVLDQLWGKYSEQFIASAGLKIYTTLDLDLQEEAQNIARRHVAELSDHSLTNASVVALDPRTGEILVMLGSLDYFDEAIDGAVNMALAKRQPGSAIKPITYAAAFEKDYTPATVIEDERAVFTSEQGEIYLPLNYDGKFHGPVRVREALANSYNVPAVKVLHHIGMPAFLTTAREMGITTFHNDKYWLSVTLGGGEVRLLDLVSAYGALANRGVRAEPFAISKIVDSQGNILFQQTPVLRPVLGERGPAIAYLISDILSDNSARIPSFGPNSPLKLSFPAAAKTGTTTDYRDNWAVGYTPELVTGVWVGNSDNAPMKRVSGITGAAPIWHDFMEFVLKGKSGWGFQKPEDIVEVEICPLSGLLPGPNCQITLREKFIKGTEPREVCSMHSTYTTYDSFQSRSWKETMDSEESQEAQIVEITNPQDGDRFVLDPTIPLRYQQLELAVDASEDISAVTWYVDGRPIGTIDKRPFSTFWVLKEGNHFLKVVGLRAGRPVLGERGPAIAYLISDI</sequence>
<comment type="subcellular location">
    <subcellularLocation>
        <location evidence="1">Cell membrane</location>
    </subcellularLocation>
</comment>
<feature type="domain" description="Penicillin-binding protein transpeptidase" evidence="17">
    <location>
        <begin position="343"/>
        <end position="622"/>
    </location>
</feature>
<evidence type="ECO:0000256" key="16">
    <source>
        <dbReference type="ARBA" id="ARBA00049902"/>
    </source>
</evidence>
<dbReference type="PANTHER" id="PTHR32282:SF11">
    <property type="entry name" value="PENICILLIN-BINDING PROTEIN 1B"/>
    <property type="match status" value="1"/>
</dbReference>
<evidence type="ECO:0000256" key="15">
    <source>
        <dbReference type="ARBA" id="ARBA00034000"/>
    </source>
</evidence>
<evidence type="ECO:0000256" key="13">
    <source>
        <dbReference type="ARBA" id="ARBA00023268"/>
    </source>
</evidence>
<dbReference type="Gene3D" id="2.60.40.10">
    <property type="entry name" value="Immunoglobulins"/>
    <property type="match status" value="1"/>
</dbReference>
<dbReference type="InterPro" id="IPR009647">
    <property type="entry name" value="PBP_C"/>
</dbReference>
<dbReference type="GO" id="GO:0005975">
    <property type="term" value="P:carbohydrate metabolic process"/>
    <property type="evidence" value="ECO:0007669"/>
    <property type="project" value="UniProtKB-ARBA"/>
</dbReference>
<evidence type="ECO:0000256" key="3">
    <source>
        <dbReference type="ARBA" id="ARBA00007739"/>
    </source>
</evidence>
<evidence type="ECO:0000256" key="6">
    <source>
        <dbReference type="ARBA" id="ARBA00022670"/>
    </source>
</evidence>
<evidence type="ECO:0000256" key="8">
    <source>
        <dbReference type="ARBA" id="ARBA00022679"/>
    </source>
</evidence>
<dbReference type="InterPro" id="IPR050396">
    <property type="entry name" value="Glycosyltr_51/Transpeptidase"/>
</dbReference>
<proteinExistence type="inferred from homology"/>
<dbReference type="Gene3D" id="3.40.710.10">
    <property type="entry name" value="DD-peptidase/beta-lactamase superfamily"/>
    <property type="match status" value="1"/>
</dbReference>
<comment type="similarity">
    <text evidence="3">In the N-terminal section; belongs to the glycosyltransferase 51 family.</text>
</comment>
<feature type="domain" description="Glycosyl transferase family 51" evidence="18">
    <location>
        <begin position="74"/>
        <end position="254"/>
    </location>
</feature>
<comment type="catalytic activity">
    <reaction evidence="15">
        <text>Preferential cleavage: (Ac)2-L-Lys-D-Ala-|-D-Ala. Also transpeptidation of peptidyl-alanyl moieties that are N-acyl substituents of D-alanine.</text>
        <dbReference type="EC" id="3.4.16.4"/>
    </reaction>
</comment>
<feature type="domain" description="Penicillin-binding C-terminal" evidence="19">
    <location>
        <begin position="700"/>
        <end position="778"/>
    </location>
</feature>
<dbReference type="InterPro" id="IPR013783">
    <property type="entry name" value="Ig-like_fold"/>
</dbReference>
<dbReference type="GO" id="GO:0030288">
    <property type="term" value="C:outer membrane-bounded periplasmic space"/>
    <property type="evidence" value="ECO:0007669"/>
    <property type="project" value="TreeGrafter"/>
</dbReference>
<dbReference type="FunFam" id="1.10.3810.10:FF:000001">
    <property type="entry name" value="Penicillin-binding protein 1A"/>
    <property type="match status" value="1"/>
</dbReference>
<keyword evidence="14" id="KW-0961">Cell wall biogenesis/degradation</keyword>
<dbReference type="Pfam" id="PF06832">
    <property type="entry name" value="BiPBP_C"/>
    <property type="match status" value="1"/>
</dbReference>
<keyword evidence="11" id="KW-0573">Peptidoglycan synthesis</keyword>
<reference evidence="20 21" key="1">
    <citation type="journal article" date="2020" name="Front. Microbiol.">
        <title>Single-cell genomics of novel Actinobacteria with the Wood-Ljungdahl pathway discovered in a serpentinizing system.</title>
        <authorList>
            <person name="Merino N."/>
            <person name="Kawai M."/>
            <person name="Boyd E.S."/>
            <person name="Colman D.R."/>
            <person name="McGlynn S.E."/>
            <person name="Nealson K.H."/>
            <person name="Kurokawa K."/>
            <person name="Hongoh Y."/>
        </authorList>
    </citation>
    <scope>NUCLEOTIDE SEQUENCE [LARGE SCALE GENOMIC DNA]</scope>
    <source>
        <strain evidence="20 21">S34</strain>
    </source>
</reference>